<evidence type="ECO:0000313" key="1">
    <source>
        <dbReference type="EMBL" id="MFC0384368.1"/>
    </source>
</evidence>
<dbReference type="Proteomes" id="UP001589789">
    <property type="component" value="Unassembled WGS sequence"/>
</dbReference>
<gene>
    <name evidence="1" type="ORF">ACFFIC_02240</name>
</gene>
<comment type="caution">
    <text evidence="1">The sequence shown here is derived from an EMBL/GenBank/DDBJ whole genome shotgun (WGS) entry which is preliminary data.</text>
</comment>
<dbReference type="EMBL" id="JBHLVZ010000002">
    <property type="protein sequence ID" value="MFC0384368.1"/>
    <property type="molecule type" value="Genomic_DNA"/>
</dbReference>
<dbReference type="RefSeq" id="WP_377048421.1">
    <property type="nucleotide sequence ID" value="NZ_JBHLVZ010000002.1"/>
</dbReference>
<name>A0ABV6IL79_9PROT</name>
<organism evidence="1 2">
    <name type="scientific">Muricoccus vinaceus</name>
    <dbReference type="NCBI Taxonomy" id="424704"/>
    <lineage>
        <taxon>Bacteria</taxon>
        <taxon>Pseudomonadati</taxon>
        <taxon>Pseudomonadota</taxon>
        <taxon>Alphaproteobacteria</taxon>
        <taxon>Acetobacterales</taxon>
        <taxon>Roseomonadaceae</taxon>
        <taxon>Muricoccus</taxon>
    </lineage>
</organism>
<proteinExistence type="predicted"/>
<sequence length="123" mass="12958">MVLRLTSPTLRGEVISGPDAGSVSFGSAENWLRSHSAMDTVCAAIAAAVNGRPSRFSDRRGSVWRLDLYAPGKPVAPLPKTSPPQDRSNYEAVRRAAMGMPGLPFASHAAIKAAADAVEGRRA</sequence>
<accession>A0ABV6IL79</accession>
<reference evidence="1 2" key="1">
    <citation type="submission" date="2024-09" db="EMBL/GenBank/DDBJ databases">
        <authorList>
            <person name="Sun Q."/>
            <person name="Mori K."/>
        </authorList>
    </citation>
    <scope>NUCLEOTIDE SEQUENCE [LARGE SCALE GENOMIC DNA]</scope>
    <source>
        <strain evidence="1 2">CCM 7468</strain>
    </source>
</reference>
<evidence type="ECO:0000313" key="2">
    <source>
        <dbReference type="Proteomes" id="UP001589789"/>
    </source>
</evidence>
<keyword evidence="2" id="KW-1185">Reference proteome</keyword>
<protein>
    <submittedName>
        <fullName evidence="1">Uncharacterized protein</fullName>
    </submittedName>
</protein>